<dbReference type="InterPro" id="IPR050553">
    <property type="entry name" value="Thioredoxin_ResA/DsbE_sf"/>
</dbReference>
<dbReference type="Gene3D" id="3.40.30.10">
    <property type="entry name" value="Glutaredoxin"/>
    <property type="match status" value="1"/>
</dbReference>
<dbReference type="KEGG" id="smaa:IT774_07160"/>
<organism evidence="6 7">
    <name type="scientific">Salinimonas marina</name>
    <dbReference type="NCBI Taxonomy" id="2785918"/>
    <lineage>
        <taxon>Bacteria</taxon>
        <taxon>Pseudomonadati</taxon>
        <taxon>Pseudomonadota</taxon>
        <taxon>Gammaproteobacteria</taxon>
        <taxon>Alteromonadales</taxon>
        <taxon>Alteromonadaceae</taxon>
        <taxon>Alteromonas/Salinimonas group</taxon>
        <taxon>Salinimonas</taxon>
    </lineage>
</organism>
<dbReference type="InterPro" id="IPR036249">
    <property type="entry name" value="Thioredoxin-like_sf"/>
</dbReference>
<name>A0A7S9DZN7_9ALTE</name>
<dbReference type="Proteomes" id="UP000595095">
    <property type="component" value="Chromosome"/>
</dbReference>
<keyword evidence="7" id="KW-1185">Reference proteome</keyword>
<dbReference type="Pfam" id="PF00578">
    <property type="entry name" value="AhpC-TSA"/>
    <property type="match status" value="1"/>
</dbReference>
<dbReference type="InterPro" id="IPR017937">
    <property type="entry name" value="Thioredoxin_CS"/>
</dbReference>
<dbReference type="SUPFAM" id="SSF52833">
    <property type="entry name" value="Thioredoxin-like"/>
    <property type="match status" value="1"/>
</dbReference>
<accession>A0A7S9DZN7</accession>
<keyword evidence="2" id="KW-0201">Cytochrome c-type biogenesis</keyword>
<evidence type="ECO:0000256" key="1">
    <source>
        <dbReference type="ARBA" id="ARBA00004196"/>
    </source>
</evidence>
<dbReference type="GO" id="GO:0017004">
    <property type="term" value="P:cytochrome complex assembly"/>
    <property type="evidence" value="ECO:0007669"/>
    <property type="project" value="UniProtKB-KW"/>
</dbReference>
<dbReference type="PANTHER" id="PTHR42852">
    <property type="entry name" value="THIOL:DISULFIDE INTERCHANGE PROTEIN DSBE"/>
    <property type="match status" value="1"/>
</dbReference>
<keyword evidence="4" id="KW-0676">Redox-active center</keyword>
<dbReference type="AlphaFoldDB" id="A0A7S9DZN7"/>
<evidence type="ECO:0000313" key="6">
    <source>
        <dbReference type="EMBL" id="QPG06884.1"/>
    </source>
</evidence>
<evidence type="ECO:0000313" key="7">
    <source>
        <dbReference type="Proteomes" id="UP000595095"/>
    </source>
</evidence>
<dbReference type="EMBL" id="CP064795">
    <property type="protein sequence ID" value="QPG06884.1"/>
    <property type="molecule type" value="Genomic_DNA"/>
</dbReference>
<sequence>MKKTKPLFYIALILIGMTAGVLTREATRYDFVTSDGRQYQWRELKQSWVVVNYFAPWCAPCLKEIPELNQFARTKPDEVRLFAINYDPADQQQVQALRQKYDIRFPVIVAGPETHLPMAPPPALPATFIIAPDGQVVKTLMGEISAKQLTATLAQLQQ</sequence>
<evidence type="ECO:0000256" key="4">
    <source>
        <dbReference type="ARBA" id="ARBA00023284"/>
    </source>
</evidence>
<keyword evidence="3" id="KW-1015">Disulfide bond</keyword>
<dbReference type="PROSITE" id="PS00194">
    <property type="entry name" value="THIOREDOXIN_1"/>
    <property type="match status" value="1"/>
</dbReference>
<dbReference type="RefSeq" id="WP_195811957.1">
    <property type="nucleotide sequence ID" value="NZ_CP064795.1"/>
</dbReference>
<dbReference type="InterPro" id="IPR013766">
    <property type="entry name" value="Thioredoxin_domain"/>
</dbReference>
<dbReference type="CDD" id="cd02966">
    <property type="entry name" value="TlpA_like_family"/>
    <property type="match status" value="1"/>
</dbReference>
<dbReference type="PANTHER" id="PTHR42852:SF6">
    <property type="entry name" value="THIOL:DISULFIDE INTERCHANGE PROTEIN DSBE"/>
    <property type="match status" value="1"/>
</dbReference>
<protein>
    <submittedName>
        <fullName evidence="6">TlpA family protein disulfide reductase</fullName>
    </submittedName>
</protein>
<evidence type="ECO:0000259" key="5">
    <source>
        <dbReference type="PROSITE" id="PS51352"/>
    </source>
</evidence>
<reference evidence="6 7" key="1">
    <citation type="submission" date="2020-11" db="EMBL/GenBank/DDBJ databases">
        <title>Complete genome sequence for Salinimonas sp. strain G2-b.</title>
        <authorList>
            <person name="Park S.-J."/>
        </authorList>
    </citation>
    <scope>NUCLEOTIDE SEQUENCE [LARGE SCALE GENOMIC DNA]</scope>
    <source>
        <strain evidence="6 7">G2-b</strain>
    </source>
</reference>
<feature type="domain" description="Thioredoxin" evidence="5">
    <location>
        <begin position="20"/>
        <end position="158"/>
    </location>
</feature>
<proteinExistence type="predicted"/>
<dbReference type="GO" id="GO:0030313">
    <property type="term" value="C:cell envelope"/>
    <property type="evidence" value="ECO:0007669"/>
    <property type="project" value="UniProtKB-SubCell"/>
</dbReference>
<dbReference type="InterPro" id="IPR000866">
    <property type="entry name" value="AhpC/TSA"/>
</dbReference>
<evidence type="ECO:0000256" key="3">
    <source>
        <dbReference type="ARBA" id="ARBA00023157"/>
    </source>
</evidence>
<dbReference type="GO" id="GO:0016209">
    <property type="term" value="F:antioxidant activity"/>
    <property type="evidence" value="ECO:0007669"/>
    <property type="project" value="InterPro"/>
</dbReference>
<evidence type="ECO:0000256" key="2">
    <source>
        <dbReference type="ARBA" id="ARBA00022748"/>
    </source>
</evidence>
<dbReference type="GO" id="GO:0015036">
    <property type="term" value="F:disulfide oxidoreductase activity"/>
    <property type="evidence" value="ECO:0007669"/>
    <property type="project" value="UniProtKB-ARBA"/>
</dbReference>
<dbReference type="PROSITE" id="PS51352">
    <property type="entry name" value="THIOREDOXIN_2"/>
    <property type="match status" value="1"/>
</dbReference>
<gene>
    <name evidence="6" type="ORF">IT774_07160</name>
</gene>
<comment type="subcellular location">
    <subcellularLocation>
        <location evidence="1">Cell envelope</location>
    </subcellularLocation>
</comment>